<comment type="caution">
    <text evidence="3">The sequence shown here is derived from an EMBL/GenBank/DDBJ whole genome shotgun (WGS) entry which is preliminary data.</text>
</comment>
<keyword evidence="1" id="KW-1133">Transmembrane helix</keyword>
<evidence type="ECO:0000256" key="1">
    <source>
        <dbReference type="SAM" id="Phobius"/>
    </source>
</evidence>
<sequence length="280" mass="28491">MGRSIGAVVAIAASLLLAAPGPAGAAGAADPLSVTVTVDGQSIADRTVAVEPSRPLALVITAVNGGDVDRQVRSVRFSGTALALTFFAYDITAQYTVPAHSSVTRTLVLDVADLDGQAVGLLPASVQLVDRDREVIGGVATVTDVRGSVWSVYGAFGIGALVLTVVAWASALLALARQRLSVNRWRRALRFGPAGIGTGLVAVVSLSVLRVVAPEPFVELPVVLGAGLAALLLGYLTPHPAGAPADDADYHGDLTVGLTTGVLDPATGPTEAMTTRRMDG</sequence>
<dbReference type="EMBL" id="SNXZ01000008">
    <property type="protein sequence ID" value="TDP91874.1"/>
    <property type="molecule type" value="Genomic_DNA"/>
</dbReference>
<keyword evidence="1" id="KW-0472">Membrane</keyword>
<dbReference type="AlphaFoldDB" id="A0A4R6RYD4"/>
<protein>
    <submittedName>
        <fullName evidence="3">Uncharacterized protein</fullName>
    </submittedName>
</protein>
<feature type="transmembrane region" description="Helical" evidence="1">
    <location>
        <begin position="150"/>
        <end position="176"/>
    </location>
</feature>
<evidence type="ECO:0000313" key="4">
    <source>
        <dbReference type="Proteomes" id="UP000295444"/>
    </source>
</evidence>
<evidence type="ECO:0000256" key="2">
    <source>
        <dbReference type="SAM" id="SignalP"/>
    </source>
</evidence>
<gene>
    <name evidence="3" type="ORF">EV186_10884</name>
</gene>
<feature type="signal peptide" evidence="2">
    <location>
        <begin position="1"/>
        <end position="25"/>
    </location>
</feature>
<proteinExistence type="predicted"/>
<evidence type="ECO:0000313" key="3">
    <source>
        <dbReference type="EMBL" id="TDP91874.1"/>
    </source>
</evidence>
<name>A0A4R6RYD4_LABRH</name>
<keyword evidence="2" id="KW-0732">Signal</keyword>
<feature type="chain" id="PRO_5020811885" evidence="2">
    <location>
        <begin position="26"/>
        <end position="280"/>
    </location>
</feature>
<dbReference type="RefSeq" id="WP_208115907.1">
    <property type="nucleotide sequence ID" value="NZ_SNXZ01000008.1"/>
</dbReference>
<organism evidence="3 4">
    <name type="scientific">Labedaea rhizosphaerae</name>
    <dbReference type="NCBI Taxonomy" id="598644"/>
    <lineage>
        <taxon>Bacteria</taxon>
        <taxon>Bacillati</taxon>
        <taxon>Actinomycetota</taxon>
        <taxon>Actinomycetes</taxon>
        <taxon>Pseudonocardiales</taxon>
        <taxon>Pseudonocardiaceae</taxon>
        <taxon>Labedaea</taxon>
    </lineage>
</organism>
<keyword evidence="4" id="KW-1185">Reference proteome</keyword>
<keyword evidence="1" id="KW-0812">Transmembrane</keyword>
<feature type="transmembrane region" description="Helical" evidence="1">
    <location>
        <begin position="188"/>
        <end position="212"/>
    </location>
</feature>
<dbReference type="Proteomes" id="UP000295444">
    <property type="component" value="Unassembled WGS sequence"/>
</dbReference>
<feature type="transmembrane region" description="Helical" evidence="1">
    <location>
        <begin position="218"/>
        <end position="236"/>
    </location>
</feature>
<reference evidence="3 4" key="1">
    <citation type="submission" date="2019-03" db="EMBL/GenBank/DDBJ databases">
        <title>Genomic Encyclopedia of Type Strains, Phase IV (KMG-IV): sequencing the most valuable type-strain genomes for metagenomic binning, comparative biology and taxonomic classification.</title>
        <authorList>
            <person name="Goeker M."/>
        </authorList>
    </citation>
    <scope>NUCLEOTIDE SEQUENCE [LARGE SCALE GENOMIC DNA]</scope>
    <source>
        <strain evidence="3 4">DSM 45361</strain>
    </source>
</reference>
<accession>A0A4R6RYD4</accession>